<evidence type="ECO:0008006" key="4">
    <source>
        <dbReference type="Google" id="ProtNLM"/>
    </source>
</evidence>
<feature type="signal peptide" evidence="1">
    <location>
        <begin position="1"/>
        <end position="21"/>
    </location>
</feature>
<keyword evidence="3" id="KW-1185">Reference proteome</keyword>
<organism evidence="2 3">
    <name type="scientific">Sphingomonas agrestis</name>
    <dbReference type="NCBI Taxonomy" id="3080540"/>
    <lineage>
        <taxon>Bacteria</taxon>
        <taxon>Pseudomonadati</taxon>
        <taxon>Pseudomonadota</taxon>
        <taxon>Alphaproteobacteria</taxon>
        <taxon>Sphingomonadales</taxon>
        <taxon>Sphingomonadaceae</taxon>
        <taxon>Sphingomonas</taxon>
    </lineage>
</organism>
<feature type="chain" id="PRO_5046040541" description="SH3b domain-containing protein" evidence="1">
    <location>
        <begin position="22"/>
        <end position="195"/>
    </location>
</feature>
<sequence length="195" mass="20376">MTLMRTLLATLALTLPVAASAQTSGRYEQLTLAVTGNTVSGVFSEGRVGNGSEAAPQFTCIFLLRGTLSNGRGQVRTWYPGEQPIKGSLAFRGTEASLMLQENHGGCLNTSGDMVGQPFKADLGKAAKGWTGVALVTARRAVLRPSPGAAAKAPYVVDGDAVAILERRAGWLRVAFAGEKTVTGWLRAGEVAIAE</sequence>
<evidence type="ECO:0000313" key="2">
    <source>
        <dbReference type="EMBL" id="MDV3459033.1"/>
    </source>
</evidence>
<protein>
    <recommendedName>
        <fullName evidence="4">SH3b domain-containing protein</fullName>
    </recommendedName>
</protein>
<gene>
    <name evidence="2" type="ORF">RZN05_18690</name>
</gene>
<proteinExistence type="predicted"/>
<dbReference type="Proteomes" id="UP001273531">
    <property type="component" value="Unassembled WGS sequence"/>
</dbReference>
<evidence type="ECO:0000313" key="3">
    <source>
        <dbReference type="Proteomes" id="UP001273531"/>
    </source>
</evidence>
<name>A0ABU3YCC2_9SPHN</name>
<keyword evidence="1" id="KW-0732">Signal</keyword>
<reference evidence="2 3" key="1">
    <citation type="submission" date="2023-10" db="EMBL/GenBank/DDBJ databases">
        <title>Sphingomonas sp. HF-S4 16S ribosomal RNA gene Genome sequencing and assembly.</title>
        <authorList>
            <person name="Lee H."/>
        </authorList>
    </citation>
    <scope>NUCLEOTIDE SEQUENCE [LARGE SCALE GENOMIC DNA]</scope>
    <source>
        <strain evidence="2 3">HF-S4</strain>
    </source>
</reference>
<dbReference type="EMBL" id="JAWJEJ010000002">
    <property type="protein sequence ID" value="MDV3459033.1"/>
    <property type="molecule type" value="Genomic_DNA"/>
</dbReference>
<comment type="caution">
    <text evidence="2">The sequence shown here is derived from an EMBL/GenBank/DDBJ whole genome shotgun (WGS) entry which is preliminary data.</text>
</comment>
<accession>A0ABU3YCC2</accession>
<evidence type="ECO:0000256" key="1">
    <source>
        <dbReference type="SAM" id="SignalP"/>
    </source>
</evidence>
<dbReference type="RefSeq" id="WP_317228192.1">
    <property type="nucleotide sequence ID" value="NZ_JAWJEJ010000002.1"/>
</dbReference>